<sequence>MSTPTWNNPTNPYDGDRPAARRGKKKYALAGGGALLAFFVGIGVGGTGSDGDTPQARTVADVSPAPTVTVSATPPPAPTVTVTETATPTEPAPTVTVTATETETAAPAPAREPARQEAPAKSSGGGSAYYKNCTAVRNAGKAPLYVGDPGYSRKLDRDGDGVACEK</sequence>
<dbReference type="Pfam" id="PF05901">
    <property type="entry name" value="Excalibur"/>
    <property type="match status" value="1"/>
</dbReference>
<feature type="region of interest" description="Disordered" evidence="1">
    <location>
        <begin position="43"/>
        <end position="129"/>
    </location>
</feature>
<protein>
    <recommendedName>
        <fullName evidence="3">Excalibur calcium-binding domain-containing protein</fullName>
    </recommendedName>
</protein>
<feature type="compositionally biased region" description="Polar residues" evidence="1">
    <location>
        <begin position="1"/>
        <end position="11"/>
    </location>
</feature>
<feature type="region of interest" description="Disordered" evidence="1">
    <location>
        <begin position="141"/>
        <end position="166"/>
    </location>
</feature>
<accession>A0A919C8Q9</accession>
<name>A0A919C8Q9_9ACTN</name>
<gene>
    <name evidence="4" type="ORF">GCM10010334_16710</name>
</gene>
<reference evidence="4" key="2">
    <citation type="submission" date="2020-09" db="EMBL/GenBank/DDBJ databases">
        <authorList>
            <person name="Sun Q."/>
            <person name="Ohkuma M."/>
        </authorList>
    </citation>
    <scope>NUCLEOTIDE SEQUENCE</scope>
    <source>
        <strain evidence="4">JCM 4637</strain>
    </source>
</reference>
<dbReference type="EMBL" id="BMVC01000003">
    <property type="protein sequence ID" value="GHC86040.1"/>
    <property type="molecule type" value="Genomic_DNA"/>
</dbReference>
<organism evidence="4 5">
    <name type="scientific">Streptomyces finlayi</name>
    <dbReference type="NCBI Taxonomy" id="67296"/>
    <lineage>
        <taxon>Bacteria</taxon>
        <taxon>Bacillati</taxon>
        <taxon>Actinomycetota</taxon>
        <taxon>Actinomycetes</taxon>
        <taxon>Kitasatosporales</taxon>
        <taxon>Streptomycetaceae</taxon>
        <taxon>Streptomyces</taxon>
    </lineage>
</organism>
<feature type="compositionally biased region" description="Low complexity" evidence="1">
    <location>
        <begin position="79"/>
        <end position="120"/>
    </location>
</feature>
<evidence type="ECO:0000259" key="3">
    <source>
        <dbReference type="SMART" id="SM00894"/>
    </source>
</evidence>
<dbReference type="SMART" id="SM00894">
    <property type="entry name" value="Excalibur"/>
    <property type="match status" value="1"/>
</dbReference>
<keyword evidence="2" id="KW-0812">Transmembrane</keyword>
<feature type="compositionally biased region" description="Basic and acidic residues" evidence="1">
    <location>
        <begin position="151"/>
        <end position="166"/>
    </location>
</feature>
<feature type="region of interest" description="Disordered" evidence="1">
    <location>
        <begin position="1"/>
        <end position="23"/>
    </location>
</feature>
<evidence type="ECO:0000256" key="1">
    <source>
        <dbReference type="SAM" id="MobiDB-lite"/>
    </source>
</evidence>
<proteinExistence type="predicted"/>
<dbReference type="RefSeq" id="WP_189822862.1">
    <property type="nucleotide sequence ID" value="NZ_BMVC01000003.1"/>
</dbReference>
<evidence type="ECO:0000256" key="2">
    <source>
        <dbReference type="SAM" id="Phobius"/>
    </source>
</evidence>
<keyword evidence="2" id="KW-0472">Membrane</keyword>
<comment type="caution">
    <text evidence="4">The sequence shown here is derived from an EMBL/GenBank/DDBJ whole genome shotgun (WGS) entry which is preliminary data.</text>
</comment>
<feature type="transmembrane region" description="Helical" evidence="2">
    <location>
        <begin position="27"/>
        <end position="48"/>
    </location>
</feature>
<evidence type="ECO:0000313" key="5">
    <source>
        <dbReference type="Proteomes" id="UP000638353"/>
    </source>
</evidence>
<feature type="domain" description="Excalibur calcium-binding" evidence="3">
    <location>
        <begin position="129"/>
        <end position="165"/>
    </location>
</feature>
<evidence type="ECO:0000313" key="4">
    <source>
        <dbReference type="EMBL" id="GHC86040.1"/>
    </source>
</evidence>
<reference evidence="4" key="1">
    <citation type="journal article" date="2014" name="Int. J. Syst. Evol. Microbiol.">
        <title>Complete genome sequence of Corynebacterium casei LMG S-19264T (=DSM 44701T), isolated from a smear-ripened cheese.</title>
        <authorList>
            <consortium name="US DOE Joint Genome Institute (JGI-PGF)"/>
            <person name="Walter F."/>
            <person name="Albersmeier A."/>
            <person name="Kalinowski J."/>
            <person name="Ruckert C."/>
        </authorList>
    </citation>
    <scope>NUCLEOTIDE SEQUENCE</scope>
    <source>
        <strain evidence="4">JCM 4637</strain>
    </source>
</reference>
<keyword evidence="2" id="KW-1133">Transmembrane helix</keyword>
<dbReference type="InterPro" id="IPR008613">
    <property type="entry name" value="Excalibur_Ca-bd_domain"/>
</dbReference>
<dbReference type="AlphaFoldDB" id="A0A919C8Q9"/>
<dbReference type="Proteomes" id="UP000638353">
    <property type="component" value="Unassembled WGS sequence"/>
</dbReference>